<organism evidence="11 12">
    <name type="scientific">Affinibrenneria salicis</name>
    <dbReference type="NCBI Taxonomy" id="2590031"/>
    <lineage>
        <taxon>Bacteria</taxon>
        <taxon>Pseudomonadati</taxon>
        <taxon>Pseudomonadota</taxon>
        <taxon>Gammaproteobacteria</taxon>
        <taxon>Enterobacterales</taxon>
        <taxon>Pectobacteriaceae</taxon>
        <taxon>Affinibrenneria</taxon>
    </lineage>
</organism>
<comment type="caution">
    <text evidence="11">The sequence shown here is derived from an EMBL/GenBank/DDBJ whole genome shotgun (WGS) entry which is preliminary data.</text>
</comment>
<gene>
    <name evidence="11" type="primary">elaB</name>
    <name evidence="11" type="ORF">FJU30_20495</name>
</gene>
<dbReference type="AlphaFoldDB" id="A0A5J5FW75"/>
<keyword evidence="7 8" id="KW-0472">Membrane</keyword>
<dbReference type="GO" id="GO:0043022">
    <property type="term" value="F:ribosome binding"/>
    <property type="evidence" value="ECO:0007669"/>
    <property type="project" value="InterPro"/>
</dbReference>
<evidence type="ECO:0000259" key="10">
    <source>
        <dbReference type="Pfam" id="PF19029"/>
    </source>
</evidence>
<feature type="domain" description="DUF883" evidence="10">
    <location>
        <begin position="75"/>
        <end position="103"/>
    </location>
</feature>
<dbReference type="InterPro" id="IPR043605">
    <property type="entry name" value="DUF883_C"/>
</dbReference>
<dbReference type="PANTHER" id="PTHR35893:SF1">
    <property type="entry name" value="PROTEIN ELAB"/>
    <property type="match status" value="1"/>
</dbReference>
<comment type="subcellular location">
    <subcellularLocation>
        <location evidence="1">Cell inner membrane</location>
        <topology evidence="1">Single-pass membrane protein</topology>
    </subcellularLocation>
</comment>
<keyword evidence="12" id="KW-1185">Reference proteome</keyword>
<dbReference type="OrthoDB" id="5298386at2"/>
<keyword evidence="4" id="KW-0997">Cell inner membrane</keyword>
<evidence type="ECO:0000256" key="3">
    <source>
        <dbReference type="ARBA" id="ARBA00022475"/>
    </source>
</evidence>
<feature type="domain" description="DUF883" evidence="9">
    <location>
        <begin position="15"/>
        <end position="61"/>
    </location>
</feature>
<evidence type="ECO:0000256" key="2">
    <source>
        <dbReference type="ARBA" id="ARBA00010423"/>
    </source>
</evidence>
<evidence type="ECO:0000256" key="6">
    <source>
        <dbReference type="ARBA" id="ARBA00022989"/>
    </source>
</evidence>
<evidence type="ECO:0000256" key="8">
    <source>
        <dbReference type="SAM" id="Phobius"/>
    </source>
</evidence>
<dbReference type="NCBIfam" id="NF007709">
    <property type="entry name" value="PRK10404.1"/>
    <property type="match status" value="1"/>
</dbReference>
<keyword evidence="6 8" id="KW-1133">Transmembrane helix</keyword>
<evidence type="ECO:0000256" key="5">
    <source>
        <dbReference type="ARBA" id="ARBA00022692"/>
    </source>
</evidence>
<evidence type="ECO:0000256" key="4">
    <source>
        <dbReference type="ARBA" id="ARBA00022519"/>
    </source>
</evidence>
<evidence type="ECO:0000313" key="11">
    <source>
        <dbReference type="EMBL" id="KAA8997030.1"/>
    </source>
</evidence>
<comment type="similarity">
    <text evidence="2">Belongs to the ElaB/YgaM/YqjD family.</text>
</comment>
<dbReference type="Pfam" id="PF19029">
    <property type="entry name" value="DUF883_C"/>
    <property type="match status" value="1"/>
</dbReference>
<protein>
    <submittedName>
        <fullName evidence="11">Stress response protein ElaB</fullName>
    </submittedName>
</protein>
<keyword evidence="5 8" id="KW-0812">Transmembrane</keyword>
<feature type="transmembrane region" description="Helical" evidence="8">
    <location>
        <begin position="84"/>
        <end position="102"/>
    </location>
</feature>
<name>A0A5J5FW75_9GAMM</name>
<evidence type="ECO:0000256" key="1">
    <source>
        <dbReference type="ARBA" id="ARBA00004377"/>
    </source>
</evidence>
<dbReference type="PANTHER" id="PTHR35893">
    <property type="entry name" value="INNER MEMBRANE PROTEIN-RELATED"/>
    <property type="match status" value="1"/>
</dbReference>
<dbReference type="InterPro" id="IPR043604">
    <property type="entry name" value="DUF883_N"/>
</dbReference>
<keyword evidence="3" id="KW-1003">Cell membrane</keyword>
<evidence type="ECO:0000313" key="12">
    <source>
        <dbReference type="Proteomes" id="UP000335415"/>
    </source>
</evidence>
<dbReference type="GO" id="GO:0005886">
    <property type="term" value="C:plasma membrane"/>
    <property type="evidence" value="ECO:0007669"/>
    <property type="project" value="UniProtKB-SubCell"/>
</dbReference>
<proteinExistence type="inferred from homology"/>
<dbReference type="Proteomes" id="UP000335415">
    <property type="component" value="Unassembled WGS sequence"/>
</dbReference>
<dbReference type="EMBL" id="VYKJ01000012">
    <property type="protein sequence ID" value="KAA8997030.1"/>
    <property type="molecule type" value="Genomic_DNA"/>
</dbReference>
<dbReference type="Pfam" id="PF05957">
    <property type="entry name" value="DUF883"/>
    <property type="match status" value="1"/>
</dbReference>
<reference evidence="11 12" key="1">
    <citation type="submission" date="2019-09" db="EMBL/GenBank/DDBJ databases">
        <authorList>
            <person name="Li Y."/>
        </authorList>
    </citation>
    <scope>NUCLEOTIDE SEQUENCE [LARGE SCALE GENOMIC DNA]</scope>
    <source>
        <strain evidence="11 12">L3-3HA</strain>
    </source>
</reference>
<accession>A0A5J5FW75</accession>
<evidence type="ECO:0000256" key="7">
    <source>
        <dbReference type="ARBA" id="ARBA00023136"/>
    </source>
</evidence>
<dbReference type="RefSeq" id="WP_150436830.1">
    <property type="nucleotide sequence ID" value="NZ_VYKJ01000012.1"/>
</dbReference>
<evidence type="ECO:0000259" key="9">
    <source>
        <dbReference type="Pfam" id="PF05957"/>
    </source>
</evidence>
<sequence length="104" mass="11525">MPTTRTQPDDVRINEDLKLLSETLEDVLKFSGDRADEAWIEIRKNAEQALADVKERLGTASESYYQRAKDAACQADGYVRDNPWHGVGIGATVGLVLGLLLARH</sequence>
<dbReference type="InterPro" id="IPR010279">
    <property type="entry name" value="YqjD/ElaB"/>
</dbReference>